<dbReference type="InterPro" id="IPR038726">
    <property type="entry name" value="PDDEXK_AddAB-type"/>
</dbReference>
<dbReference type="GO" id="GO:0003677">
    <property type="term" value="F:DNA binding"/>
    <property type="evidence" value="ECO:0007669"/>
    <property type="project" value="UniProtKB-KW"/>
</dbReference>
<dbReference type="Gene3D" id="3.40.50.300">
    <property type="entry name" value="P-loop containing nucleotide triphosphate hydrolases"/>
    <property type="match status" value="3"/>
</dbReference>
<evidence type="ECO:0000259" key="15">
    <source>
        <dbReference type="Pfam" id="PF21445"/>
    </source>
</evidence>
<evidence type="ECO:0000256" key="2">
    <source>
        <dbReference type="ARBA" id="ARBA00022722"/>
    </source>
</evidence>
<name>A0AAE3DQW0_9FIRM</name>
<dbReference type="Gene3D" id="3.90.320.10">
    <property type="match status" value="1"/>
</dbReference>
<protein>
    <submittedName>
        <fullName evidence="16">Helicase-exonuclease AddAB subunit AddB</fullName>
    </submittedName>
</protein>
<evidence type="ECO:0000256" key="12">
    <source>
        <dbReference type="ARBA" id="ARBA00023125"/>
    </source>
</evidence>
<evidence type="ECO:0000256" key="5">
    <source>
        <dbReference type="ARBA" id="ARBA00022763"/>
    </source>
</evidence>
<evidence type="ECO:0000256" key="8">
    <source>
        <dbReference type="ARBA" id="ARBA00022839"/>
    </source>
</evidence>
<keyword evidence="9" id="KW-0067">ATP-binding</keyword>
<dbReference type="Pfam" id="PF12705">
    <property type="entry name" value="PDDEXK_1"/>
    <property type="match status" value="1"/>
</dbReference>
<keyword evidence="2" id="KW-0540">Nuclease</keyword>
<keyword evidence="5" id="KW-0227">DNA damage</keyword>
<evidence type="ECO:0000256" key="3">
    <source>
        <dbReference type="ARBA" id="ARBA00022723"/>
    </source>
</evidence>
<dbReference type="GO" id="GO:0005524">
    <property type="term" value="F:ATP binding"/>
    <property type="evidence" value="ECO:0007669"/>
    <property type="project" value="UniProtKB-KW"/>
</dbReference>
<dbReference type="Proteomes" id="UP001197875">
    <property type="component" value="Unassembled WGS sequence"/>
</dbReference>
<keyword evidence="13" id="KW-0234">DNA repair</keyword>
<dbReference type="SUPFAM" id="SSF52540">
    <property type="entry name" value="P-loop containing nucleoside triphosphate hydrolases"/>
    <property type="match status" value="1"/>
</dbReference>
<dbReference type="Pfam" id="PF21445">
    <property type="entry name" value="ADDB_N"/>
    <property type="match status" value="1"/>
</dbReference>
<evidence type="ECO:0000256" key="11">
    <source>
        <dbReference type="ARBA" id="ARBA00023014"/>
    </source>
</evidence>
<dbReference type="GO" id="GO:0004527">
    <property type="term" value="F:exonuclease activity"/>
    <property type="evidence" value="ECO:0007669"/>
    <property type="project" value="UniProtKB-KW"/>
</dbReference>
<dbReference type="NCBIfam" id="TIGR02773">
    <property type="entry name" value="addB_Gpos"/>
    <property type="match status" value="1"/>
</dbReference>
<comment type="caution">
    <text evidence="16">The sequence shown here is derived from an EMBL/GenBank/DDBJ whole genome shotgun (WGS) entry which is preliminary data.</text>
</comment>
<dbReference type="InterPro" id="IPR014140">
    <property type="entry name" value="DNA_helicase_suAddB"/>
</dbReference>
<feature type="domain" description="PD-(D/E)XK endonuclease-like" evidence="14">
    <location>
        <begin position="773"/>
        <end position="1112"/>
    </location>
</feature>
<evidence type="ECO:0000256" key="1">
    <source>
        <dbReference type="ARBA" id="ARBA00022485"/>
    </source>
</evidence>
<keyword evidence="7 16" id="KW-0347">Helicase</keyword>
<organism evidence="16 17">
    <name type="scientific">Fusicatenibacter faecihominis</name>
    <dbReference type="NCBI Taxonomy" id="2881276"/>
    <lineage>
        <taxon>Bacteria</taxon>
        <taxon>Bacillati</taxon>
        <taxon>Bacillota</taxon>
        <taxon>Clostridia</taxon>
        <taxon>Lachnospirales</taxon>
        <taxon>Lachnospiraceae</taxon>
        <taxon>Fusicatenibacter</taxon>
    </lineage>
</organism>
<evidence type="ECO:0000313" key="16">
    <source>
        <dbReference type="EMBL" id="MCC2188755.1"/>
    </source>
</evidence>
<feature type="domain" description="ATP-dependent helicase/deoxyribonuclease subunit B N-terminal" evidence="15">
    <location>
        <begin position="5"/>
        <end position="292"/>
    </location>
</feature>
<dbReference type="GO" id="GO:0000724">
    <property type="term" value="P:double-strand break repair via homologous recombination"/>
    <property type="evidence" value="ECO:0007669"/>
    <property type="project" value="InterPro"/>
</dbReference>
<evidence type="ECO:0000259" key="14">
    <source>
        <dbReference type="Pfam" id="PF12705"/>
    </source>
</evidence>
<dbReference type="GO" id="GO:0046872">
    <property type="term" value="F:metal ion binding"/>
    <property type="evidence" value="ECO:0007669"/>
    <property type="project" value="UniProtKB-KW"/>
</dbReference>
<keyword evidence="3" id="KW-0479">Metal-binding</keyword>
<evidence type="ECO:0000256" key="9">
    <source>
        <dbReference type="ARBA" id="ARBA00022840"/>
    </source>
</evidence>
<gene>
    <name evidence="16" type="primary">addB</name>
    <name evidence="16" type="ORF">LKD71_02760</name>
</gene>
<evidence type="ECO:0000256" key="10">
    <source>
        <dbReference type="ARBA" id="ARBA00023004"/>
    </source>
</evidence>
<keyword evidence="11" id="KW-0411">Iron-sulfur</keyword>
<dbReference type="AlphaFoldDB" id="A0AAE3DQW0"/>
<dbReference type="InterPro" id="IPR027417">
    <property type="entry name" value="P-loop_NTPase"/>
</dbReference>
<evidence type="ECO:0000256" key="13">
    <source>
        <dbReference type="ARBA" id="ARBA00023204"/>
    </source>
</evidence>
<keyword evidence="8" id="KW-0269">Exonuclease</keyword>
<dbReference type="PANTHER" id="PTHR30591">
    <property type="entry name" value="RECBCD ENZYME SUBUNIT RECC"/>
    <property type="match status" value="1"/>
</dbReference>
<dbReference type="RefSeq" id="WP_227614256.1">
    <property type="nucleotide sequence ID" value="NZ_JAJEPR010000003.1"/>
</dbReference>
<keyword evidence="12" id="KW-0238">DNA-binding</keyword>
<dbReference type="EMBL" id="JAJEPR010000003">
    <property type="protein sequence ID" value="MCC2188755.1"/>
    <property type="molecule type" value="Genomic_DNA"/>
</dbReference>
<evidence type="ECO:0000256" key="6">
    <source>
        <dbReference type="ARBA" id="ARBA00022801"/>
    </source>
</evidence>
<evidence type="ECO:0000313" key="17">
    <source>
        <dbReference type="Proteomes" id="UP001197875"/>
    </source>
</evidence>
<keyword evidence="6" id="KW-0378">Hydrolase</keyword>
<reference evidence="16 17" key="1">
    <citation type="submission" date="2021-10" db="EMBL/GenBank/DDBJ databases">
        <title>Anaerobic single-cell dispensing facilitates the cultivation of human gut bacteria.</title>
        <authorList>
            <person name="Afrizal A."/>
        </authorList>
    </citation>
    <scope>NUCLEOTIDE SEQUENCE [LARGE SCALE GENOMIC DNA]</scope>
    <source>
        <strain evidence="16 17">CLA-AA-H277</strain>
    </source>
</reference>
<accession>A0AAE3DQW0</accession>
<evidence type="ECO:0000256" key="4">
    <source>
        <dbReference type="ARBA" id="ARBA00022741"/>
    </source>
</evidence>
<dbReference type="GO" id="GO:0051539">
    <property type="term" value="F:4 iron, 4 sulfur cluster binding"/>
    <property type="evidence" value="ECO:0007669"/>
    <property type="project" value="UniProtKB-KW"/>
</dbReference>
<proteinExistence type="predicted"/>
<dbReference type="InterPro" id="IPR049035">
    <property type="entry name" value="ADDB_N"/>
</dbReference>
<keyword evidence="17" id="KW-1185">Reference proteome</keyword>
<sequence>MPLQFILGSSGSGKSRYLYETVIRESLAAPKENFLVLVPEQFTMEIQRNLTELHPRKGILNIDVLSFQRLALRVLEDLGADRRRVLEETGKNLVIRRCAMEHKKELTLLEGSMEKNGYISQVKSMISELAQYRIEPEQMDGILEGLEGQPRLYYKWKDIGILYQAFQERMAKDYVTAEELLEVLAEHAEESGLLSGCTIALDSYTGFTPIQLALLKKLLPRAKKILVTVTVDPRTDWGKLGKMHELFYLSQKTIQSLTNLCKETGTEILESVILGRKGVRRFNGRPALAFLESHLFRTGKNYFAGGIFYLEKPSDEISIHACANPREEAEFAARTILKLTREQKLAFREIALISGDMETYAREIRRVFPKYGIPCFIDETKRVLLNPFLEFMKAALEMLIRDYSYETVFRFLRCGLVDFAPETIDYVENYVLAAGIRGYSMWKKEWTQETRSFSAEDLPRLNAFRETFLEKTAAYTEAMRGKNITVRQRTEGLYRFIAGEKLQQKLTQMEKNFEEQGKMDEAKVYHQIYGTVISLFDKLVEFLGDEVMSLKDYKELLEAGFEDSRVGLIPPSLDEVLVGDMERTRLKDIKVLIFLGLNEGIVPSAGKGGGILSEEERSFLSDQGVTLAPGTRENSFVERFYLYLHLTKPSERLYLTMAKADLEGKAMRPSYVVGRIQRLFPELSVTDEEADQSFKKRVWTPENGLSCLTEGILKMKEGEFSPEFQELYLWYSKEPKWKEKLERLLHAAFAGNEDSGIGREAAKALYGNVLTNSVSRLETFAACACEHFLRYGLRLTERETLEFAPVDMGNLFHKALEIFSEKVEASEWTWFDLPDEEAEKLTEEAVSEAAAFIRSPGLKKDSRSAYALKRIRRIMGRTIWALLIQIRSGMFEPGNFEVPFSAIENLEAVNLSLPDNTKMKLKGRIDRIDYCENEEEVFVKVVDYKSGNTKFDLAAFYYGLQLQLMVYLNAALELERRAKKEKTVTPAGIFYYHVEDPLLELSGDEDPDEIRKQLLKELKVNGLVNSREEIIKSMDRFLQGTSSVIPVSVNKDGSLGKASRTASTKQFAAMSAYAGKKMQELGSEILKGKAERLPYERKNQTACDYCVFRSVCGFDLKDKSMKFRRLEELSADEALRKIEEEMK</sequence>
<dbReference type="InterPro" id="IPR011604">
    <property type="entry name" value="PDDEXK-like_dom_sf"/>
</dbReference>
<dbReference type="PANTHER" id="PTHR30591:SF1">
    <property type="entry name" value="RECBCD ENZYME SUBUNIT RECC"/>
    <property type="match status" value="1"/>
</dbReference>
<keyword evidence="1" id="KW-0004">4Fe-4S</keyword>
<keyword evidence="4" id="KW-0547">Nucleotide-binding</keyword>
<dbReference type="GO" id="GO:0004386">
    <property type="term" value="F:helicase activity"/>
    <property type="evidence" value="ECO:0007669"/>
    <property type="project" value="UniProtKB-KW"/>
</dbReference>
<keyword evidence="10" id="KW-0408">Iron</keyword>
<evidence type="ECO:0000256" key="7">
    <source>
        <dbReference type="ARBA" id="ARBA00022806"/>
    </source>
</evidence>